<name>A0A2H0KGR1_9BACT</name>
<proteinExistence type="predicted"/>
<dbReference type="Pfam" id="PF01345">
    <property type="entry name" value="DUF11"/>
    <property type="match status" value="1"/>
</dbReference>
<dbReference type="EMBL" id="PCVI01000010">
    <property type="protein sequence ID" value="PIQ70425.1"/>
    <property type="molecule type" value="Genomic_DNA"/>
</dbReference>
<evidence type="ECO:0000313" key="4">
    <source>
        <dbReference type="EMBL" id="PIQ70425.1"/>
    </source>
</evidence>
<dbReference type="Gene3D" id="2.60.40.10">
    <property type="entry name" value="Immunoglobulins"/>
    <property type="match status" value="1"/>
</dbReference>
<protein>
    <recommendedName>
        <fullName evidence="3">DUF11 domain-containing protein</fullName>
    </recommendedName>
</protein>
<feature type="signal peptide" evidence="2">
    <location>
        <begin position="1"/>
        <end position="26"/>
    </location>
</feature>
<evidence type="ECO:0000313" key="5">
    <source>
        <dbReference type="Proteomes" id="UP000231371"/>
    </source>
</evidence>
<feature type="transmembrane region" description="Helical" evidence="1">
    <location>
        <begin position="188"/>
        <end position="207"/>
    </location>
</feature>
<comment type="caution">
    <text evidence="4">The sequence shown here is derived from an EMBL/GenBank/DDBJ whole genome shotgun (WGS) entry which is preliminary data.</text>
</comment>
<keyword evidence="1" id="KW-0472">Membrane</keyword>
<dbReference type="AlphaFoldDB" id="A0A2H0KGR1"/>
<evidence type="ECO:0000256" key="2">
    <source>
        <dbReference type="SAM" id="SignalP"/>
    </source>
</evidence>
<feature type="domain" description="DUF11" evidence="3">
    <location>
        <begin position="74"/>
        <end position="165"/>
    </location>
</feature>
<reference evidence="4 5" key="1">
    <citation type="submission" date="2017-09" db="EMBL/GenBank/DDBJ databases">
        <title>Depth-based differentiation of microbial function through sediment-hosted aquifers and enrichment of novel symbionts in the deep terrestrial subsurface.</title>
        <authorList>
            <person name="Probst A.J."/>
            <person name="Ladd B."/>
            <person name="Jarett J.K."/>
            <person name="Geller-Mcgrath D.E."/>
            <person name="Sieber C.M."/>
            <person name="Emerson J.B."/>
            <person name="Anantharaman K."/>
            <person name="Thomas B.C."/>
            <person name="Malmstrom R."/>
            <person name="Stieglmeier M."/>
            <person name="Klingl A."/>
            <person name="Woyke T."/>
            <person name="Ryan C.M."/>
            <person name="Banfield J.F."/>
        </authorList>
    </citation>
    <scope>NUCLEOTIDE SEQUENCE [LARGE SCALE GENOMIC DNA]</scope>
    <source>
        <strain evidence="4">CG11_big_fil_rev_8_21_14_0_20_40_12</strain>
    </source>
</reference>
<evidence type="ECO:0000259" key="3">
    <source>
        <dbReference type="Pfam" id="PF01345"/>
    </source>
</evidence>
<keyword evidence="1" id="KW-0812">Transmembrane</keyword>
<sequence length="212" mass="23089">MNKTKVFLATLLAAGAILLSSDSVFAAVRCETQYGGNEVCVTTGELQIDKEILDPRYAGAYKDNLYLTDYLFKTSDYVTFKLTVKNVGDDTLNNVRITDNLPSFLFFTGETPHEFTIDHLNPDESESFEVKARVVAESQLEADRICGVNTAEVWADGDQHDKDTSQVCATKKVLGVSVLPETGDNTPLIIFGASLAIAMLGLGLIKVGRKIA</sequence>
<gene>
    <name evidence="4" type="ORF">COV89_00550</name>
</gene>
<dbReference type="InterPro" id="IPR047589">
    <property type="entry name" value="DUF11_rpt"/>
</dbReference>
<dbReference type="InterPro" id="IPR013783">
    <property type="entry name" value="Ig-like_fold"/>
</dbReference>
<evidence type="ECO:0000256" key="1">
    <source>
        <dbReference type="SAM" id="Phobius"/>
    </source>
</evidence>
<dbReference type="NCBIfam" id="TIGR01451">
    <property type="entry name" value="B_ant_repeat"/>
    <property type="match status" value="1"/>
</dbReference>
<dbReference type="InterPro" id="IPR001434">
    <property type="entry name" value="OmcB-like_DUF11"/>
</dbReference>
<keyword evidence="2" id="KW-0732">Signal</keyword>
<keyword evidence="1" id="KW-1133">Transmembrane helix</keyword>
<dbReference type="Proteomes" id="UP000231371">
    <property type="component" value="Unassembled WGS sequence"/>
</dbReference>
<organism evidence="4 5">
    <name type="scientific">Candidatus Shapirobacteria bacterium CG11_big_fil_rev_8_21_14_0_20_40_12</name>
    <dbReference type="NCBI Taxonomy" id="1974889"/>
    <lineage>
        <taxon>Bacteria</taxon>
        <taxon>Candidatus Shapironibacteriota</taxon>
    </lineage>
</organism>
<feature type="chain" id="PRO_5013735709" description="DUF11 domain-containing protein" evidence="2">
    <location>
        <begin position="27"/>
        <end position="212"/>
    </location>
</feature>
<accession>A0A2H0KGR1</accession>